<reference evidence="4" key="1">
    <citation type="submission" date="2023-08" db="EMBL/GenBank/DDBJ databases">
        <authorList>
            <person name="Chen Y."/>
            <person name="Shah S."/>
            <person name="Dougan E. K."/>
            <person name="Thang M."/>
            <person name="Chan C."/>
        </authorList>
    </citation>
    <scope>NUCLEOTIDE SEQUENCE</scope>
</reference>
<dbReference type="InterPro" id="IPR013763">
    <property type="entry name" value="Cyclin-like_dom"/>
</dbReference>
<dbReference type="Proteomes" id="UP001178507">
    <property type="component" value="Unassembled WGS sequence"/>
</dbReference>
<dbReference type="InterPro" id="IPR006671">
    <property type="entry name" value="Cyclin_N"/>
</dbReference>
<dbReference type="InterPro" id="IPR036915">
    <property type="entry name" value="Cyclin-like_sf"/>
</dbReference>
<dbReference type="Pfam" id="PF02984">
    <property type="entry name" value="Cyclin_C"/>
    <property type="match status" value="1"/>
</dbReference>
<dbReference type="Gene3D" id="1.10.472.10">
    <property type="entry name" value="Cyclin-like"/>
    <property type="match status" value="2"/>
</dbReference>
<evidence type="ECO:0000259" key="3">
    <source>
        <dbReference type="PROSITE" id="PS50287"/>
    </source>
</evidence>
<proteinExistence type="inferred from homology"/>
<gene>
    <name evidence="4" type="ORF">EVOR1521_LOCUS2141</name>
</gene>
<dbReference type="GO" id="GO:0016020">
    <property type="term" value="C:membrane"/>
    <property type="evidence" value="ECO:0007669"/>
    <property type="project" value="InterPro"/>
</dbReference>
<dbReference type="AlphaFoldDB" id="A0AA36MLJ1"/>
<dbReference type="SMART" id="SM01332">
    <property type="entry name" value="Cyclin_C"/>
    <property type="match status" value="1"/>
</dbReference>
<feature type="domain" description="SRCR" evidence="3">
    <location>
        <begin position="201"/>
        <end position="299"/>
    </location>
</feature>
<organism evidence="4 5">
    <name type="scientific">Effrenium voratum</name>
    <dbReference type="NCBI Taxonomy" id="2562239"/>
    <lineage>
        <taxon>Eukaryota</taxon>
        <taxon>Sar</taxon>
        <taxon>Alveolata</taxon>
        <taxon>Dinophyceae</taxon>
        <taxon>Suessiales</taxon>
        <taxon>Symbiodiniaceae</taxon>
        <taxon>Effrenium</taxon>
    </lineage>
</organism>
<protein>
    <recommendedName>
        <fullName evidence="3">SRCR domain-containing protein</fullName>
    </recommendedName>
</protein>
<dbReference type="InterPro" id="IPR004367">
    <property type="entry name" value="Cyclin_C-dom"/>
</dbReference>
<evidence type="ECO:0000313" key="5">
    <source>
        <dbReference type="Proteomes" id="UP001178507"/>
    </source>
</evidence>
<accession>A0AA36MLJ1</accession>
<keyword evidence="5" id="KW-1185">Reference proteome</keyword>
<evidence type="ECO:0000256" key="1">
    <source>
        <dbReference type="ARBA" id="ARBA00023127"/>
    </source>
</evidence>
<dbReference type="InterPro" id="IPR001190">
    <property type="entry name" value="SRCR"/>
</dbReference>
<evidence type="ECO:0000256" key="2">
    <source>
        <dbReference type="RuleBase" id="RU000383"/>
    </source>
</evidence>
<evidence type="ECO:0000313" key="4">
    <source>
        <dbReference type="EMBL" id="CAJ1371968.1"/>
    </source>
</evidence>
<dbReference type="SUPFAM" id="SSF47954">
    <property type="entry name" value="Cyclin-like"/>
    <property type="match status" value="2"/>
</dbReference>
<dbReference type="EMBL" id="CAUJNA010000108">
    <property type="protein sequence ID" value="CAJ1371968.1"/>
    <property type="molecule type" value="Genomic_DNA"/>
</dbReference>
<comment type="caution">
    <text evidence="4">The sequence shown here is derived from an EMBL/GenBank/DDBJ whole genome shotgun (WGS) entry which is preliminary data.</text>
</comment>
<dbReference type="SMART" id="SM00385">
    <property type="entry name" value="CYCLIN"/>
    <property type="match status" value="2"/>
</dbReference>
<dbReference type="Pfam" id="PF00134">
    <property type="entry name" value="Cyclin_N"/>
    <property type="match status" value="1"/>
</dbReference>
<name>A0AA36MLJ1_9DINO</name>
<keyword evidence="1 2" id="KW-0195">Cyclin</keyword>
<comment type="similarity">
    <text evidence="2">Belongs to the cyclin family.</text>
</comment>
<sequence>MLLKRQKQAEETQQRQIAQESKAFLEEQRLLQRQLLAQQEVGAVEILCLPAHCVIARGQWAPRSRERGCVHSLLPDAFRGWPQADRQETLTWMAQAFDVMNFPEGFFFDTALLLDRYYAGLPKEDQTIEESQRTLLAAVCMAIKTGSTADNQVPLRQVVTHLGHDEVPFEDVTAAELGILRKLRFDVGTPTPRDFLQALSVRLKSKPVECQSLAEFLLQLSLADPALHYRYPHALLAAAALLLALSCAGANSTTHAIVLEDLVLCEDLDSSMLAQCSRELHSLWTLSCSQEQNMYIYCLRLKFAKGSFHGVSLLRPPLTALLLPEAPRQGFREIWRRSATQAQPTAEATLAQDEIEEAAQVVQQSLDGDKPQSRRTLETCGLGECEARTSLRDSSSWVASLAARLRRLADQSWKVRCILAGHGWYRDHFRRPPDRERLQRDLLRAKGNRSSLCMVTDRLAVERRPRAASCGQRLCRPSAALTGVLVQSP</sequence>
<dbReference type="PROSITE" id="PS50287">
    <property type="entry name" value="SRCR_2"/>
    <property type="match status" value="1"/>
</dbReference>